<dbReference type="InterPro" id="IPR020568">
    <property type="entry name" value="Ribosomal_Su5_D2-typ_SF"/>
</dbReference>
<evidence type="ECO:0000313" key="13">
    <source>
        <dbReference type="EMBL" id="KAG5179547.1"/>
    </source>
</evidence>
<organism evidence="13 14">
    <name type="scientific">Tribonema minus</name>
    <dbReference type="NCBI Taxonomy" id="303371"/>
    <lineage>
        <taxon>Eukaryota</taxon>
        <taxon>Sar</taxon>
        <taxon>Stramenopiles</taxon>
        <taxon>Ochrophyta</taxon>
        <taxon>PX clade</taxon>
        <taxon>Xanthophyceae</taxon>
        <taxon>Tribonematales</taxon>
        <taxon>Tribonemataceae</taxon>
        <taxon>Tribonema</taxon>
    </lineage>
</organism>
<dbReference type="GO" id="GO:0005829">
    <property type="term" value="C:cytosol"/>
    <property type="evidence" value="ECO:0007669"/>
    <property type="project" value="TreeGrafter"/>
</dbReference>
<dbReference type="Proteomes" id="UP000664859">
    <property type="component" value="Unassembled WGS sequence"/>
</dbReference>
<evidence type="ECO:0000256" key="8">
    <source>
        <dbReference type="ARBA" id="ARBA00022842"/>
    </source>
</evidence>
<evidence type="ECO:0000256" key="4">
    <source>
        <dbReference type="ARBA" id="ARBA00022723"/>
    </source>
</evidence>
<name>A0A836CBL4_9STRA</name>
<evidence type="ECO:0000256" key="2">
    <source>
        <dbReference type="ARBA" id="ARBA00006566"/>
    </source>
</evidence>
<dbReference type="SUPFAM" id="SSF55060">
    <property type="entry name" value="GHMP Kinase, C-terminal domain"/>
    <property type="match status" value="1"/>
</dbReference>
<dbReference type="InterPro" id="IPR019539">
    <property type="entry name" value="GalKase_N"/>
</dbReference>
<dbReference type="InterPro" id="IPR019741">
    <property type="entry name" value="Galactokinase_CS"/>
</dbReference>
<dbReference type="InterPro" id="IPR013750">
    <property type="entry name" value="GHMP_kinase_C_dom"/>
</dbReference>
<dbReference type="SUPFAM" id="SSF54211">
    <property type="entry name" value="Ribosomal protein S5 domain 2-like"/>
    <property type="match status" value="1"/>
</dbReference>
<dbReference type="PANTHER" id="PTHR10457:SF7">
    <property type="entry name" value="GALACTOKINASE-RELATED"/>
    <property type="match status" value="1"/>
</dbReference>
<dbReference type="GO" id="GO:0046872">
    <property type="term" value="F:metal ion binding"/>
    <property type="evidence" value="ECO:0007669"/>
    <property type="project" value="UniProtKB-KW"/>
</dbReference>
<protein>
    <submittedName>
        <fullName evidence="13">Galactokinase</fullName>
    </submittedName>
</protein>
<dbReference type="PRINTS" id="PR00473">
    <property type="entry name" value="GALCTOKINASE"/>
</dbReference>
<comment type="caution">
    <text evidence="13">The sequence shown here is derived from an EMBL/GenBank/DDBJ whole genome shotgun (WGS) entry which is preliminary data.</text>
</comment>
<dbReference type="FunFam" id="3.30.70.890:FF:000001">
    <property type="entry name" value="Galactokinase"/>
    <property type="match status" value="1"/>
</dbReference>
<keyword evidence="9" id="KW-0119">Carbohydrate metabolism</keyword>
<dbReference type="Gene3D" id="3.30.70.890">
    <property type="entry name" value="GHMP kinase, C-terminal domain"/>
    <property type="match status" value="1"/>
</dbReference>
<comment type="similarity">
    <text evidence="2">Belongs to the GHMP kinase family. GalK subfamily.</text>
</comment>
<evidence type="ECO:0000259" key="11">
    <source>
        <dbReference type="Pfam" id="PF08544"/>
    </source>
</evidence>
<dbReference type="PROSITE" id="PS00627">
    <property type="entry name" value="GHMP_KINASES_ATP"/>
    <property type="match status" value="1"/>
</dbReference>
<keyword evidence="5" id="KW-0547">Nucleotide-binding</keyword>
<evidence type="ECO:0000259" key="10">
    <source>
        <dbReference type="Pfam" id="PF00288"/>
    </source>
</evidence>
<evidence type="ECO:0000256" key="6">
    <source>
        <dbReference type="ARBA" id="ARBA00022777"/>
    </source>
</evidence>
<evidence type="ECO:0000259" key="12">
    <source>
        <dbReference type="Pfam" id="PF10509"/>
    </source>
</evidence>
<evidence type="ECO:0000256" key="1">
    <source>
        <dbReference type="ARBA" id="ARBA00004474"/>
    </source>
</evidence>
<keyword evidence="6 13" id="KW-0418">Kinase</keyword>
<accession>A0A836CBL4</accession>
<dbReference type="GO" id="GO:0005524">
    <property type="term" value="F:ATP binding"/>
    <property type="evidence" value="ECO:0007669"/>
    <property type="project" value="UniProtKB-KW"/>
</dbReference>
<dbReference type="PRINTS" id="PR00959">
    <property type="entry name" value="MEVGALKINASE"/>
</dbReference>
<reference evidence="13" key="1">
    <citation type="submission" date="2021-02" db="EMBL/GenBank/DDBJ databases">
        <title>First Annotated Genome of the Yellow-green Alga Tribonema minus.</title>
        <authorList>
            <person name="Mahan K.M."/>
        </authorList>
    </citation>
    <scope>NUCLEOTIDE SEQUENCE</scope>
    <source>
        <strain evidence="13">UTEX B ZZ1240</strain>
    </source>
</reference>
<dbReference type="InterPro" id="IPR000705">
    <property type="entry name" value="Galactokinase"/>
</dbReference>
<keyword evidence="3" id="KW-0808">Transferase</keyword>
<dbReference type="PROSITE" id="PS00106">
    <property type="entry name" value="GALACTOKINASE"/>
    <property type="match status" value="1"/>
</dbReference>
<dbReference type="AlphaFoldDB" id="A0A836CBL4"/>
<keyword evidence="8" id="KW-0460">Magnesium</keyword>
<dbReference type="NCBIfam" id="TIGR00131">
    <property type="entry name" value="gal_kin"/>
    <property type="match status" value="1"/>
</dbReference>
<keyword evidence="14" id="KW-1185">Reference proteome</keyword>
<keyword evidence="4" id="KW-0479">Metal-binding</keyword>
<feature type="domain" description="GHMP kinase C-terminal" evidence="11">
    <location>
        <begin position="357"/>
        <end position="438"/>
    </location>
</feature>
<dbReference type="InterPro" id="IPR036554">
    <property type="entry name" value="GHMP_kinase_C_sf"/>
</dbReference>
<sequence>MLHVLAAAVFLGSNLLSCCFYCLCEGFVIPFSTSSKLPLDSSKAVVADRTRTREELLQAARDGFRAAFGAPPDPQHEYAAWAPGRVNLIGEHTDYNGGFVLPCALERGTVVLAAGRLVRADAADAGRVRVASMDCRGGDGMLTFAALPEELGPGEESWGNYVRGAIAQYLGDVPEGRALALDMFIVGSLPLGGGLSSSASLTTAVATLVEAVLEGEGWQAPEDARVKARRCRRAEHDFLGTPCGIMDQFASALCPPGHAILLDCASETFEPVPLDDGAVTLVITDSRVTHSLGQRGSQYPVRVAQCAAAARAVGADSLRSAELPALEQEAKRGGMSEVELARARHVVTENERCVNFADALRKRDYDAAGAAMLESHASLRDNYEVSAPELDKLVELAAATDGVYGSRLTGAGFGGCTVTLAQTDAVPALVRRLRRGYKEAFGLDCACFATRAGGGARVLLRPRP</sequence>
<evidence type="ECO:0000256" key="3">
    <source>
        <dbReference type="ARBA" id="ARBA00022679"/>
    </source>
</evidence>
<dbReference type="EMBL" id="JAFCMP010000457">
    <property type="protein sequence ID" value="KAG5179547.1"/>
    <property type="molecule type" value="Genomic_DNA"/>
</dbReference>
<dbReference type="Pfam" id="PF10509">
    <property type="entry name" value="GalKase_gal_bdg"/>
    <property type="match status" value="1"/>
</dbReference>
<dbReference type="Pfam" id="PF00288">
    <property type="entry name" value="GHMP_kinases_N"/>
    <property type="match status" value="1"/>
</dbReference>
<feature type="domain" description="GHMP kinase N-terminal" evidence="10">
    <location>
        <begin position="160"/>
        <end position="253"/>
    </location>
</feature>
<evidence type="ECO:0000313" key="14">
    <source>
        <dbReference type="Proteomes" id="UP000664859"/>
    </source>
</evidence>
<dbReference type="GO" id="GO:0004335">
    <property type="term" value="F:galactokinase activity"/>
    <property type="evidence" value="ECO:0007669"/>
    <property type="project" value="InterPro"/>
</dbReference>
<dbReference type="InterPro" id="IPR006203">
    <property type="entry name" value="GHMP_knse_ATP-bd_CS"/>
</dbReference>
<dbReference type="PANTHER" id="PTHR10457">
    <property type="entry name" value="MEVALONATE KINASE/GALACTOKINASE"/>
    <property type="match status" value="1"/>
</dbReference>
<evidence type="ECO:0000256" key="7">
    <source>
        <dbReference type="ARBA" id="ARBA00022840"/>
    </source>
</evidence>
<gene>
    <name evidence="13" type="ORF">JKP88DRAFT_270358</name>
</gene>
<dbReference type="InterPro" id="IPR014721">
    <property type="entry name" value="Ribsml_uS5_D2-typ_fold_subgr"/>
</dbReference>
<dbReference type="Pfam" id="PF08544">
    <property type="entry name" value="GHMP_kinases_C"/>
    <property type="match status" value="1"/>
</dbReference>
<dbReference type="PIRSF" id="PIRSF000530">
    <property type="entry name" value="Galactokinase"/>
    <property type="match status" value="1"/>
</dbReference>
<dbReference type="InterPro" id="IPR006206">
    <property type="entry name" value="Mevalonate/galactokinase"/>
</dbReference>
<dbReference type="OrthoDB" id="275179at2759"/>
<comment type="subcellular location">
    <subcellularLocation>
        <location evidence="1">Plastid</location>
    </subcellularLocation>
</comment>
<evidence type="ECO:0000256" key="9">
    <source>
        <dbReference type="ARBA" id="ARBA00023277"/>
    </source>
</evidence>
<dbReference type="GO" id="GO:0006012">
    <property type="term" value="P:galactose metabolic process"/>
    <property type="evidence" value="ECO:0007669"/>
    <property type="project" value="InterPro"/>
</dbReference>
<proteinExistence type="inferred from homology"/>
<dbReference type="Gene3D" id="3.30.230.10">
    <property type="match status" value="1"/>
</dbReference>
<keyword evidence="7" id="KW-0067">ATP-binding</keyword>
<feature type="domain" description="Galactokinase N-terminal" evidence="12">
    <location>
        <begin position="64"/>
        <end position="113"/>
    </location>
</feature>
<dbReference type="InterPro" id="IPR006204">
    <property type="entry name" value="GHMP_kinase_N_dom"/>
</dbReference>
<dbReference type="GO" id="GO:0009536">
    <property type="term" value="C:plastid"/>
    <property type="evidence" value="ECO:0007669"/>
    <property type="project" value="UniProtKB-SubCell"/>
</dbReference>
<evidence type="ECO:0000256" key="5">
    <source>
        <dbReference type="ARBA" id="ARBA00022741"/>
    </source>
</evidence>